<evidence type="ECO:0000313" key="2">
    <source>
        <dbReference type="EMBL" id="EFC98621.1"/>
    </source>
</evidence>
<dbReference type="EMBL" id="ACIO01000248">
    <property type="protein sequence ID" value="EFC98621.1"/>
    <property type="molecule type" value="Genomic_DNA"/>
</dbReference>
<proteinExistence type="predicted"/>
<comment type="caution">
    <text evidence="2">The sequence shown here is derived from an EMBL/GenBank/DDBJ whole genome shotgun (WGS) entry which is preliminary data.</text>
</comment>
<gene>
    <name evidence="2" type="ORF">CLOSTHATH_03182</name>
</gene>
<evidence type="ECO:0000313" key="3">
    <source>
        <dbReference type="Proteomes" id="UP000004968"/>
    </source>
</evidence>
<name>D3AHU3_9FIRM</name>
<feature type="region of interest" description="Disordered" evidence="1">
    <location>
        <begin position="30"/>
        <end position="51"/>
    </location>
</feature>
<organism evidence="2 3">
    <name type="scientific">Hungatella hathewayi DSM 13479</name>
    <dbReference type="NCBI Taxonomy" id="566550"/>
    <lineage>
        <taxon>Bacteria</taxon>
        <taxon>Bacillati</taxon>
        <taxon>Bacillota</taxon>
        <taxon>Clostridia</taxon>
        <taxon>Lachnospirales</taxon>
        <taxon>Lachnospiraceae</taxon>
        <taxon>Hungatella</taxon>
    </lineage>
</organism>
<evidence type="ECO:0000256" key="1">
    <source>
        <dbReference type="SAM" id="MobiDB-lite"/>
    </source>
</evidence>
<feature type="compositionally biased region" description="Basic and acidic residues" evidence="1">
    <location>
        <begin position="31"/>
        <end position="40"/>
    </location>
</feature>
<accession>D3AHU3</accession>
<reference evidence="2 3" key="1">
    <citation type="submission" date="2010-01" db="EMBL/GenBank/DDBJ databases">
        <authorList>
            <person name="Weinstock G."/>
            <person name="Sodergren E."/>
            <person name="Clifton S."/>
            <person name="Fulton L."/>
            <person name="Fulton B."/>
            <person name="Courtney L."/>
            <person name="Fronick C."/>
            <person name="Harrison M."/>
            <person name="Strong C."/>
            <person name="Farmer C."/>
            <person name="Delahaunty K."/>
            <person name="Markovic C."/>
            <person name="Hall O."/>
            <person name="Minx P."/>
            <person name="Tomlinson C."/>
            <person name="Mitreva M."/>
            <person name="Nelson J."/>
            <person name="Hou S."/>
            <person name="Wollam A."/>
            <person name="Pepin K.H."/>
            <person name="Johnson M."/>
            <person name="Bhonagiri V."/>
            <person name="Nash W.E."/>
            <person name="Warren W."/>
            <person name="Chinwalla A."/>
            <person name="Mardis E.R."/>
            <person name="Wilson R.K."/>
        </authorList>
    </citation>
    <scope>NUCLEOTIDE SEQUENCE [LARGE SCALE GENOMIC DNA]</scope>
    <source>
        <strain evidence="2 3">DSM 13479</strain>
    </source>
</reference>
<sequence length="51" mass="5978">MGKEKQKSTDMTKYSIKNHCFCCLPGVSTSEKQKFPDKNPKRTMGVRRQLW</sequence>
<dbReference type="Proteomes" id="UP000004968">
    <property type="component" value="Unassembled WGS sequence"/>
</dbReference>
<protein>
    <submittedName>
        <fullName evidence="2">Uncharacterized protein</fullName>
    </submittedName>
</protein>
<dbReference type="AlphaFoldDB" id="D3AHU3"/>
<dbReference type="HOGENOM" id="CLU_3099649_0_0_9"/>